<dbReference type="InterPro" id="IPR051398">
    <property type="entry name" value="Polysacch_Deacetylase"/>
</dbReference>
<keyword evidence="5" id="KW-1185">Reference proteome</keyword>
<dbReference type="InterPro" id="IPR011330">
    <property type="entry name" value="Glyco_hydro/deAcase_b/a-brl"/>
</dbReference>
<name>A0A0D5C4X4_9ARCH</name>
<dbReference type="KEGG" id="nin:NADRNF5_2108"/>
<dbReference type="GO" id="GO:0016810">
    <property type="term" value="F:hydrolase activity, acting on carbon-nitrogen (but not peptide) bonds"/>
    <property type="evidence" value="ECO:0007669"/>
    <property type="project" value="InterPro"/>
</dbReference>
<dbReference type="STRING" id="1580092.NADRNF5_2108"/>
<sequence length="321" mass="37720">MQQFTSLCYHYIRTKNNQFPRILGNDIDEFIDHIKMLQKKYSIISANDVLNFYYNNQSFKNNKNILITFDDGLSDHFEAAKILHENDIKAMFFVPTCILDEKLPANPMIIHYCIAEFGITNFLGTFYDIIEELKVSNNIDFSINHFNEFNNRWDKISQIKNMFKYKIQYSLSRKILIKIFQKLFLEKYPNGLDIIHLNENKIRDMIKMGHTIGTHTHTHLSIGATKLNSNDFKKEVINPKKILEKRFDLEIFSFSYPFGEKQDCLSSAELLKNTKEYKIAFTVEENKNTKKTSPLLLGRYMPTSKDSAKKLSLKIEKIFNS</sequence>
<dbReference type="Pfam" id="PF01522">
    <property type="entry name" value="Polysacc_deac_1"/>
    <property type="match status" value="1"/>
</dbReference>
<dbReference type="PANTHER" id="PTHR34216">
    <property type="match status" value="1"/>
</dbReference>
<evidence type="ECO:0000256" key="2">
    <source>
        <dbReference type="ARBA" id="ARBA00022729"/>
    </source>
</evidence>
<dbReference type="Gene3D" id="3.20.20.370">
    <property type="entry name" value="Glycoside hydrolase/deacetylase"/>
    <property type="match status" value="1"/>
</dbReference>
<dbReference type="GO" id="GO:0005576">
    <property type="term" value="C:extracellular region"/>
    <property type="evidence" value="ECO:0007669"/>
    <property type="project" value="UniProtKB-SubCell"/>
</dbReference>
<evidence type="ECO:0000313" key="5">
    <source>
        <dbReference type="Proteomes" id="UP000032408"/>
    </source>
</evidence>
<organism evidence="4 5">
    <name type="scientific">Nitrosopumilus adriaticus</name>
    <dbReference type="NCBI Taxonomy" id="1580092"/>
    <lineage>
        <taxon>Archaea</taxon>
        <taxon>Nitrososphaerota</taxon>
        <taxon>Nitrososphaeria</taxon>
        <taxon>Nitrosopumilales</taxon>
        <taxon>Nitrosopumilaceae</taxon>
        <taxon>Nitrosopumilus</taxon>
    </lineage>
</organism>
<dbReference type="PANTHER" id="PTHR34216:SF3">
    <property type="entry name" value="POLY-BETA-1,6-N-ACETYL-D-GLUCOSAMINE N-DEACETYLASE"/>
    <property type="match status" value="1"/>
</dbReference>
<reference evidence="4 5" key="2">
    <citation type="journal article" date="2016" name="ISME J.">
        <title>Physiological and genomic characterization of two novel marine thaumarchaeal strains indicates niche differentiation.</title>
        <authorList>
            <person name="Bayer B."/>
            <person name="Vojvoda J."/>
            <person name="Offre P."/>
            <person name="Alves R.J."/>
            <person name="Elisabeth N.H."/>
            <person name="Garcia J.A."/>
            <person name="Volland J.M."/>
            <person name="Srivastava A."/>
            <person name="Schleper C."/>
            <person name="Herndl G.J."/>
        </authorList>
    </citation>
    <scope>NUCLEOTIDE SEQUENCE [LARGE SCALE GENOMIC DNA]</scope>
    <source>
        <strain evidence="4 5">NF5</strain>
    </source>
</reference>
<evidence type="ECO:0000313" key="4">
    <source>
        <dbReference type="EMBL" id="AJW71781.1"/>
    </source>
</evidence>
<keyword evidence="2" id="KW-0732">Signal</keyword>
<feature type="domain" description="NodB homology" evidence="3">
    <location>
        <begin position="198"/>
        <end position="263"/>
    </location>
</feature>
<dbReference type="InterPro" id="IPR002509">
    <property type="entry name" value="NODB_dom"/>
</dbReference>
<dbReference type="HOGENOM" id="CLU_864954_0_0_2"/>
<dbReference type="EMBL" id="CP011070">
    <property type="protein sequence ID" value="AJW71781.1"/>
    <property type="molecule type" value="Genomic_DNA"/>
</dbReference>
<reference evidence="5" key="1">
    <citation type="submission" date="2015-03" db="EMBL/GenBank/DDBJ databases">
        <title>Characterization of two novel Thaumarchaeota isolated from the Northern Adriatic Sea.</title>
        <authorList>
            <person name="Bayer B."/>
            <person name="Vojvoda J."/>
            <person name="Offre P."/>
            <person name="Srivastava A."/>
            <person name="Elisabeth N."/>
            <person name="Garcia J.A.L."/>
            <person name="Schleper C."/>
            <person name="Herndl G.J."/>
        </authorList>
    </citation>
    <scope>NUCLEOTIDE SEQUENCE [LARGE SCALE GENOMIC DNA]</scope>
    <source>
        <strain evidence="5">NF5</strain>
    </source>
</reference>
<accession>A0A0D5C4X4</accession>
<gene>
    <name evidence="4" type="ORF">NADRNF5_2108</name>
</gene>
<dbReference type="GO" id="GO:0005975">
    <property type="term" value="P:carbohydrate metabolic process"/>
    <property type="evidence" value="ECO:0007669"/>
    <property type="project" value="InterPro"/>
</dbReference>
<dbReference type="SUPFAM" id="SSF88713">
    <property type="entry name" value="Glycoside hydrolase/deacetylase"/>
    <property type="match status" value="1"/>
</dbReference>
<comment type="subcellular location">
    <subcellularLocation>
        <location evidence="1">Secreted</location>
    </subcellularLocation>
</comment>
<dbReference type="AlphaFoldDB" id="A0A0D5C4X4"/>
<protein>
    <recommendedName>
        <fullName evidence="3">NodB homology domain-containing protein</fullName>
    </recommendedName>
</protein>
<dbReference type="Proteomes" id="UP000032408">
    <property type="component" value="Chromosome"/>
</dbReference>
<evidence type="ECO:0000256" key="1">
    <source>
        <dbReference type="ARBA" id="ARBA00004613"/>
    </source>
</evidence>
<evidence type="ECO:0000259" key="3">
    <source>
        <dbReference type="Pfam" id="PF01522"/>
    </source>
</evidence>
<proteinExistence type="predicted"/>